<dbReference type="InterPro" id="IPR014710">
    <property type="entry name" value="RmlC-like_jellyroll"/>
</dbReference>
<evidence type="ECO:0000256" key="1">
    <source>
        <dbReference type="ARBA" id="ARBA00023122"/>
    </source>
</evidence>
<keyword evidence="6" id="KW-1185">Reference proteome</keyword>
<gene>
    <name evidence="5" type="ORF">SAMN05444143_106128</name>
</gene>
<dbReference type="AlphaFoldDB" id="A0A1I4WCX8"/>
<feature type="domain" description="CBS" evidence="4">
    <location>
        <begin position="237"/>
        <end position="300"/>
    </location>
</feature>
<keyword evidence="1 2" id="KW-0129">CBS domain</keyword>
<dbReference type="SMART" id="SM00116">
    <property type="entry name" value="CBS"/>
    <property type="match status" value="2"/>
</dbReference>
<dbReference type="Pfam" id="PF00027">
    <property type="entry name" value="cNMP_binding"/>
    <property type="match status" value="1"/>
</dbReference>
<dbReference type="InterPro" id="IPR046342">
    <property type="entry name" value="CBS_dom_sf"/>
</dbReference>
<dbReference type="eggNOG" id="COG2905">
    <property type="taxonomic scope" value="Bacteria"/>
</dbReference>
<dbReference type="SMART" id="SM00100">
    <property type="entry name" value="cNMP"/>
    <property type="match status" value="1"/>
</dbReference>
<dbReference type="PANTHER" id="PTHR43080:SF2">
    <property type="entry name" value="CBS DOMAIN-CONTAINING PROTEIN"/>
    <property type="match status" value="1"/>
</dbReference>
<reference evidence="6" key="1">
    <citation type="submission" date="2016-10" db="EMBL/GenBank/DDBJ databases">
        <authorList>
            <person name="Varghese N."/>
            <person name="Submissions S."/>
        </authorList>
    </citation>
    <scope>NUCLEOTIDE SEQUENCE [LARGE SCALE GENOMIC DNA]</scope>
    <source>
        <strain evidence="6">DSM 4002</strain>
    </source>
</reference>
<dbReference type="EMBL" id="FOUT01000006">
    <property type="protein sequence ID" value="SFN11227.1"/>
    <property type="molecule type" value="Genomic_DNA"/>
</dbReference>
<dbReference type="InterPro" id="IPR051257">
    <property type="entry name" value="Diverse_CBS-Domain"/>
</dbReference>
<evidence type="ECO:0000313" key="6">
    <source>
        <dbReference type="Proteomes" id="UP000182961"/>
    </source>
</evidence>
<evidence type="ECO:0000259" key="3">
    <source>
        <dbReference type="PROSITE" id="PS50042"/>
    </source>
</evidence>
<dbReference type="PROSITE" id="PS50042">
    <property type="entry name" value="CNMP_BINDING_3"/>
    <property type="match status" value="1"/>
</dbReference>
<feature type="domain" description="Cyclic nucleotide-binding" evidence="3">
    <location>
        <begin position="53"/>
        <end position="137"/>
    </location>
</feature>
<dbReference type="InterPro" id="IPR018821">
    <property type="entry name" value="DUF294_put_nucleoTrafse_sb-bd"/>
</dbReference>
<dbReference type="CDD" id="cd05401">
    <property type="entry name" value="NT_GlnE_GlnD_like"/>
    <property type="match status" value="1"/>
</dbReference>
<sequence length="638" mass="72548">MNTVAERIADFLKEYPPFNNLTFAELSEIAINIRVIYLEKHQTLFQINDILHDCFYVIASGTVNLSVISDAEETLLHKCNQGDIFGLRPFFAKNNYMMTAKAREESIVYAIPIAVFRPFVSNNSMVLNFLLESFAATSRFSNDKDKYGNAMISDNVFFPEQQSEIQYFQSLSYNTSPLTTTSKTVIKDIAQIMTEEVVNNVLICEKNYPIGIVTDQDMRSKVATGRYLITDTVDKIMDSPVIPVVESISLAEAQLLMLKHNVTHLCVTLDGTTQSVVKGIISEHDLIIAQASNPGVMIKEIKRSLTSKDLKQIRERLTDLIQNAINKNIPLYHVANIASEINLAIIKRSVELSILDMGSPPARFAWFSIGSQGRKEQLLFTDQDSMLIFEDVPADQYRNVKDYFIKLAKRTTSTLEKVGYPVCPENHMAGNLQWSKSLSDWIKQFNSWMNTPGENSNNMSSIFFDYELVFGDDKLEEAIGNVVLQNAKNNTLFFDFLGNHVLKNNTPLTFFKKFILEEDAINRNKFDIKTRALMPLIDGARLFALYFNLKGINNTYLRYKQLAIVDPNNEEIYLNCADAFITLSKIRTNEGLKNDDSGQYIPVTEMSKLDKDKLKMALQPMKDLEELIKGKFKLTQFS</sequence>
<dbReference type="Pfam" id="PF10335">
    <property type="entry name" value="DUF294_C"/>
    <property type="match status" value="1"/>
</dbReference>
<accession>A0A1I4WCX8</accession>
<dbReference type="PANTHER" id="PTHR43080">
    <property type="entry name" value="CBS DOMAIN-CONTAINING PROTEIN CBSX3, MITOCHONDRIAL"/>
    <property type="match status" value="1"/>
</dbReference>
<protein>
    <submittedName>
        <fullName evidence="5">CBS domain-containing protein</fullName>
    </submittedName>
</protein>
<dbReference type="InterPro" id="IPR000595">
    <property type="entry name" value="cNMP-bd_dom"/>
</dbReference>
<evidence type="ECO:0000313" key="5">
    <source>
        <dbReference type="EMBL" id="SFN11227.1"/>
    </source>
</evidence>
<dbReference type="PROSITE" id="PS51371">
    <property type="entry name" value="CBS"/>
    <property type="match status" value="1"/>
</dbReference>
<dbReference type="Pfam" id="PF03445">
    <property type="entry name" value="DUF294"/>
    <property type="match status" value="1"/>
</dbReference>
<dbReference type="Pfam" id="PF00571">
    <property type="entry name" value="CBS"/>
    <property type="match status" value="2"/>
</dbReference>
<dbReference type="RefSeq" id="WP_024981814.1">
    <property type="nucleotide sequence ID" value="NZ_CBCRUM010000011.1"/>
</dbReference>
<dbReference type="Gene3D" id="2.60.120.10">
    <property type="entry name" value="Jelly Rolls"/>
    <property type="match status" value="1"/>
</dbReference>
<dbReference type="SUPFAM" id="SSF54631">
    <property type="entry name" value="CBS-domain pair"/>
    <property type="match status" value="1"/>
</dbReference>
<dbReference type="GO" id="GO:0008773">
    <property type="term" value="F:[protein-PII] uridylyltransferase activity"/>
    <property type="evidence" value="ECO:0007669"/>
    <property type="project" value="InterPro"/>
</dbReference>
<dbReference type="Proteomes" id="UP000182961">
    <property type="component" value="Unassembled WGS sequence"/>
</dbReference>
<evidence type="ECO:0000256" key="2">
    <source>
        <dbReference type="PROSITE-ProRule" id="PRU00703"/>
    </source>
</evidence>
<dbReference type="InterPro" id="IPR005105">
    <property type="entry name" value="GlnD_Uridyltrans_N"/>
</dbReference>
<dbReference type="InterPro" id="IPR000644">
    <property type="entry name" value="CBS_dom"/>
</dbReference>
<proteinExistence type="predicted"/>
<organism evidence="5 6">
    <name type="scientific">Flavobacterium succinicans</name>
    <dbReference type="NCBI Taxonomy" id="29536"/>
    <lineage>
        <taxon>Bacteria</taxon>
        <taxon>Pseudomonadati</taxon>
        <taxon>Bacteroidota</taxon>
        <taxon>Flavobacteriia</taxon>
        <taxon>Flavobacteriales</taxon>
        <taxon>Flavobacteriaceae</taxon>
        <taxon>Flavobacterium</taxon>
    </lineage>
</organism>
<dbReference type="CDD" id="cd00038">
    <property type="entry name" value="CAP_ED"/>
    <property type="match status" value="1"/>
</dbReference>
<name>A0A1I4WCX8_9FLAO</name>
<dbReference type="SUPFAM" id="SSF51206">
    <property type="entry name" value="cAMP-binding domain-like"/>
    <property type="match status" value="1"/>
</dbReference>
<dbReference type="InterPro" id="IPR018490">
    <property type="entry name" value="cNMP-bd_dom_sf"/>
</dbReference>
<dbReference type="Gene3D" id="3.10.580.10">
    <property type="entry name" value="CBS-domain"/>
    <property type="match status" value="1"/>
</dbReference>
<evidence type="ECO:0000259" key="4">
    <source>
        <dbReference type="PROSITE" id="PS51371"/>
    </source>
</evidence>